<feature type="region of interest" description="Disordered" evidence="8">
    <location>
        <begin position="215"/>
        <end position="359"/>
    </location>
</feature>
<feature type="region of interest" description="Disordered" evidence="8">
    <location>
        <begin position="138"/>
        <end position="173"/>
    </location>
</feature>
<evidence type="ECO:0000256" key="3">
    <source>
        <dbReference type="ARBA" id="ARBA00022552"/>
    </source>
</evidence>
<dbReference type="Pfam" id="PF04006">
    <property type="entry name" value="Mpp10"/>
    <property type="match status" value="1"/>
</dbReference>
<dbReference type="RefSeq" id="XP_013967840.2">
    <property type="nucleotide sequence ID" value="XM_014112365.3"/>
</dbReference>
<dbReference type="GO" id="GO:0005732">
    <property type="term" value="C:sno(s)RNA-containing ribonucleoprotein complex"/>
    <property type="evidence" value="ECO:0007669"/>
    <property type="project" value="UniProtKB-UniRule"/>
</dbReference>
<feature type="compositionally biased region" description="Acidic residues" evidence="8">
    <location>
        <begin position="286"/>
        <end position="314"/>
    </location>
</feature>
<feature type="compositionally biased region" description="Basic and acidic residues" evidence="8">
    <location>
        <begin position="148"/>
        <end position="163"/>
    </location>
</feature>
<feature type="compositionally biased region" description="Acidic residues" evidence="8">
    <location>
        <begin position="224"/>
        <end position="247"/>
    </location>
</feature>
<reference evidence="9 10" key="1">
    <citation type="journal article" date="2005" name="Nature">
        <title>Genome sequence, comparative analysis and haplotype structure of the domestic dog.</title>
        <authorList>
            <consortium name="Broad Sequencing Platform"/>
            <person name="Lindblad-Toh K."/>
            <person name="Wade C.M."/>
            <person name="Mikkelsen T.S."/>
            <person name="Karlsson E.K."/>
            <person name="Jaffe D.B."/>
            <person name="Kamal M."/>
            <person name="Clamp M."/>
            <person name="Chang J.L."/>
            <person name="Kulbokas E.J. III"/>
            <person name="Zody M.C."/>
            <person name="Mauceli E."/>
            <person name="Xie X."/>
            <person name="Breen M."/>
            <person name="Wayne R.K."/>
            <person name="Ostrander E.A."/>
            <person name="Ponting C.P."/>
            <person name="Galibert F."/>
            <person name="Smith D.R."/>
            <person name="DeJong P.J."/>
            <person name="Kirkness E."/>
            <person name="Alvarez P."/>
            <person name="Biagi T."/>
            <person name="Brockman W."/>
            <person name="Butler J."/>
            <person name="Chin C.W."/>
            <person name="Cook A."/>
            <person name="Cuff J."/>
            <person name="Daly M.J."/>
            <person name="DeCaprio D."/>
            <person name="Gnerre S."/>
            <person name="Grabherr M."/>
            <person name="Kellis M."/>
            <person name="Kleber M."/>
            <person name="Bardeleben C."/>
            <person name="Goodstadt L."/>
            <person name="Heger A."/>
            <person name="Hitte C."/>
            <person name="Kim L."/>
            <person name="Koepfli K.P."/>
            <person name="Parker H.G."/>
            <person name="Pollinger J.P."/>
            <person name="Searle S.M."/>
            <person name="Sutter N.B."/>
            <person name="Thomas R."/>
            <person name="Webber C."/>
            <person name="Baldwin J."/>
            <person name="Abebe A."/>
            <person name="Abouelleil A."/>
            <person name="Aftuck L."/>
            <person name="Ait-Zahra M."/>
            <person name="Aldredge T."/>
            <person name="Allen N."/>
            <person name="An P."/>
            <person name="Anderson S."/>
            <person name="Antoine C."/>
            <person name="Arachchi H."/>
            <person name="Aslam A."/>
            <person name="Ayotte L."/>
            <person name="Bachantsang P."/>
            <person name="Barry A."/>
            <person name="Bayul T."/>
            <person name="Benamara M."/>
            <person name="Berlin A."/>
            <person name="Bessette D."/>
            <person name="Blitshteyn B."/>
            <person name="Bloom T."/>
            <person name="Blye J."/>
            <person name="Boguslavskiy L."/>
            <person name="Bonnet C."/>
            <person name="Boukhgalter B."/>
            <person name="Brown A."/>
            <person name="Cahill P."/>
            <person name="Calixte N."/>
            <person name="Camarata J."/>
            <person name="Cheshatsang Y."/>
            <person name="Chu J."/>
            <person name="Citroen M."/>
            <person name="Collymore A."/>
            <person name="Cooke P."/>
            <person name="Dawoe T."/>
            <person name="Daza R."/>
            <person name="Decktor K."/>
            <person name="DeGray S."/>
            <person name="Dhargay N."/>
            <person name="Dooley K."/>
            <person name="Dooley K."/>
            <person name="Dorje P."/>
            <person name="Dorjee K."/>
            <person name="Dorris L."/>
            <person name="Duffey N."/>
            <person name="Dupes A."/>
            <person name="Egbiremolen O."/>
            <person name="Elong R."/>
            <person name="Falk J."/>
            <person name="Farina A."/>
            <person name="Faro S."/>
            <person name="Ferguson D."/>
            <person name="Ferreira P."/>
            <person name="Fisher S."/>
            <person name="FitzGerald M."/>
            <person name="Foley K."/>
            <person name="Foley C."/>
            <person name="Franke A."/>
            <person name="Friedrich D."/>
            <person name="Gage D."/>
            <person name="Garber M."/>
            <person name="Gearin G."/>
            <person name="Giannoukos G."/>
            <person name="Goode T."/>
            <person name="Goyette A."/>
            <person name="Graham J."/>
            <person name="Grandbois E."/>
            <person name="Gyaltsen K."/>
            <person name="Hafez N."/>
            <person name="Hagopian D."/>
            <person name="Hagos B."/>
            <person name="Hall J."/>
            <person name="Healy C."/>
            <person name="Hegarty R."/>
            <person name="Honan T."/>
            <person name="Horn A."/>
            <person name="Houde N."/>
            <person name="Hughes L."/>
            <person name="Hunnicutt L."/>
            <person name="Husby M."/>
            <person name="Jester B."/>
            <person name="Jones C."/>
            <person name="Kamat A."/>
            <person name="Kanga B."/>
            <person name="Kells C."/>
            <person name="Khazanovich D."/>
            <person name="Kieu A.C."/>
            <person name="Kisner P."/>
            <person name="Kumar M."/>
            <person name="Lance K."/>
            <person name="Landers T."/>
            <person name="Lara M."/>
            <person name="Lee W."/>
            <person name="Leger J.P."/>
            <person name="Lennon N."/>
            <person name="Leuper L."/>
            <person name="LeVine S."/>
            <person name="Liu J."/>
            <person name="Liu X."/>
            <person name="Lokyitsang Y."/>
            <person name="Lokyitsang T."/>
            <person name="Lui A."/>
            <person name="Macdonald J."/>
            <person name="Major J."/>
            <person name="Marabella R."/>
            <person name="Maru K."/>
            <person name="Matthews C."/>
            <person name="McDonough S."/>
            <person name="Mehta T."/>
            <person name="Meldrim J."/>
            <person name="Melnikov A."/>
            <person name="Meneus L."/>
            <person name="Mihalev A."/>
            <person name="Mihova T."/>
            <person name="Miller K."/>
            <person name="Mittelman R."/>
            <person name="Mlenga V."/>
            <person name="Mulrain L."/>
            <person name="Munson G."/>
            <person name="Navidi A."/>
            <person name="Naylor J."/>
            <person name="Nguyen T."/>
            <person name="Nguyen N."/>
            <person name="Nguyen C."/>
            <person name="Nguyen T."/>
            <person name="Nicol R."/>
            <person name="Norbu N."/>
            <person name="Norbu C."/>
            <person name="Novod N."/>
            <person name="Nyima T."/>
            <person name="Olandt P."/>
            <person name="O'Neill B."/>
            <person name="O'Neill K."/>
            <person name="Osman S."/>
            <person name="Oyono L."/>
            <person name="Patti C."/>
            <person name="Perrin D."/>
            <person name="Phunkhang P."/>
            <person name="Pierre F."/>
            <person name="Priest M."/>
            <person name="Rachupka A."/>
            <person name="Raghuraman S."/>
            <person name="Rameau R."/>
            <person name="Ray V."/>
            <person name="Raymond C."/>
            <person name="Rege F."/>
            <person name="Rise C."/>
            <person name="Rogers J."/>
            <person name="Rogov P."/>
            <person name="Sahalie J."/>
            <person name="Settipalli S."/>
            <person name="Sharpe T."/>
            <person name="Shea T."/>
            <person name="Sheehan M."/>
            <person name="Sherpa N."/>
            <person name="Shi J."/>
            <person name="Shih D."/>
            <person name="Sloan J."/>
            <person name="Smith C."/>
            <person name="Sparrow T."/>
            <person name="Stalker J."/>
            <person name="Stange-Thomann N."/>
            <person name="Stavropoulos S."/>
            <person name="Stone C."/>
            <person name="Stone S."/>
            <person name="Sykes S."/>
            <person name="Tchuinga P."/>
            <person name="Tenzing P."/>
            <person name="Tesfaye S."/>
            <person name="Thoulutsang D."/>
            <person name="Thoulutsang Y."/>
            <person name="Topham K."/>
            <person name="Topping I."/>
            <person name="Tsamla T."/>
            <person name="Vassiliev H."/>
            <person name="Venkataraman V."/>
            <person name="Vo A."/>
            <person name="Wangchuk T."/>
            <person name="Wangdi T."/>
            <person name="Weiand M."/>
            <person name="Wilkinson J."/>
            <person name="Wilson A."/>
            <person name="Yadav S."/>
            <person name="Yang S."/>
            <person name="Yang X."/>
            <person name="Young G."/>
            <person name="Yu Q."/>
            <person name="Zainoun J."/>
            <person name="Zembek L."/>
            <person name="Zimmer A."/>
            <person name="Lander E.S."/>
        </authorList>
    </citation>
    <scope>NUCLEOTIDE SEQUENCE [LARGE SCALE GENOMIC DNA]</scope>
    <source>
        <strain evidence="9">Boxer</strain>
    </source>
</reference>
<dbReference type="GO" id="GO:0006364">
    <property type="term" value="P:rRNA processing"/>
    <property type="evidence" value="ECO:0007669"/>
    <property type="project" value="UniProtKB-KW"/>
</dbReference>
<proteinExistence type="inferred from homology"/>
<dbReference type="OrthoDB" id="445326at2759"/>
<dbReference type="Proteomes" id="UP000002254">
    <property type="component" value="Chromosome 3"/>
</dbReference>
<sequence>MDPRVWRRQTLERCLKEVGKATGQPERFLTIQDELASNFTSLTKVLYDFNKILENGRMHGSPLQKLVIDNFDDEQIWQQLELQNEPILQYFQNAVSKTIKDEDISLLPEIEERECEEDGSEVESDGQEALKQDVVEEEVADLSGNNPKGDERAKNLSKVDLRKSPVFSDEDSDLDFDISKLEQQSKVPDKVPRKLREKSVVDDKFFKLSEMETFLENMEKEEQQKDDEEEEDIDFFEDINSDEDEGELFGSQKPKSGKSSRNLKYKDFFDPVESDEDLASVHDELGSNEEEEEIADEEESISEMDEDNDLEESEDSKQHKETSKRVTFALPNDDESEDTSILNVQKDSDDVKSSFEKRQEKMNEKIASLEKELLEKKPWQLQGEVTAQKRPENSLLEETLHFDHAVRMAPVITEETTLQLEDIIKQRIRDQAWDDVVRKEKPKEDAYEYKKRLTLDHEKSKLSLAEIYEQEYIKLNQQKTAEEENPEHKEIQKMMDSLFLKLDALSNFHFIPKPPVPEIKVVSNLPALTMEEVAPVSVSDAALLAPEEVKEKNKAGDVKTAAEKTATDKKRERRKKKYQKHMKLKEKEKRRKLLEKNNPDQAGKYTKAVASEKLKQLTKTGKASLLKDEGKDKALKSSQAFFSKLQDQVKMQITDAKKTEKKKKKRQDISVHKLKL</sequence>
<dbReference type="GeneID" id="612775"/>
<dbReference type="PIRSF" id="PIRSF017300">
    <property type="entry name" value="snoRNP_Mpp10"/>
    <property type="match status" value="1"/>
</dbReference>
<dbReference type="FunCoup" id="A0A8P0NCD8">
    <property type="interactions" value="2826"/>
</dbReference>
<keyword evidence="3 7" id="KW-0698">rRNA processing</keyword>
<feature type="region of interest" description="Disordered" evidence="8">
    <location>
        <begin position="549"/>
        <end position="609"/>
    </location>
</feature>
<keyword evidence="4 7" id="KW-0539">Nucleus</keyword>
<accession>A0A8P0NCD8</accession>
<feature type="compositionally biased region" description="Basic and acidic residues" evidence="8">
    <location>
        <begin position="346"/>
        <end position="359"/>
    </location>
</feature>
<evidence type="ECO:0000256" key="6">
    <source>
        <dbReference type="ARBA" id="ARBA00029455"/>
    </source>
</evidence>
<dbReference type="CTD" id="10199"/>
<evidence type="ECO:0000313" key="10">
    <source>
        <dbReference type="Proteomes" id="UP000002254"/>
    </source>
</evidence>
<feature type="compositionally biased region" description="Basic residues" evidence="8">
    <location>
        <begin position="571"/>
        <end position="593"/>
    </location>
</feature>
<protein>
    <recommendedName>
        <fullName evidence="7">U3 small nucleolar ribonucleoprotein protein MPP10</fullName>
    </recommendedName>
</protein>
<evidence type="ECO:0000256" key="5">
    <source>
        <dbReference type="ARBA" id="ARBA00023274"/>
    </source>
</evidence>
<keyword evidence="2 7" id="KW-0690">Ribosome biogenesis</keyword>
<dbReference type="GO" id="GO:0034457">
    <property type="term" value="C:Mpp10 complex"/>
    <property type="evidence" value="ECO:0007669"/>
    <property type="project" value="UniProtKB-UniRule"/>
</dbReference>
<comment type="subcellular location">
    <subcellularLocation>
        <location evidence="1 7">Nucleus</location>
        <location evidence="1 7">Nucleolus</location>
    </subcellularLocation>
</comment>
<feature type="compositionally biased region" description="Basic and acidic residues" evidence="8">
    <location>
        <begin position="549"/>
        <end position="570"/>
    </location>
</feature>
<keyword evidence="5 7" id="KW-0687">Ribonucleoprotein</keyword>
<evidence type="ECO:0000256" key="2">
    <source>
        <dbReference type="ARBA" id="ARBA00022517"/>
    </source>
</evidence>
<evidence type="ECO:0000256" key="4">
    <source>
        <dbReference type="ARBA" id="ARBA00023242"/>
    </source>
</evidence>
<evidence type="ECO:0000313" key="9">
    <source>
        <dbReference type="Ensembl" id="ENSCAFP00000015234.4"/>
    </source>
</evidence>
<dbReference type="PANTHER" id="PTHR17039">
    <property type="entry name" value="U3 SMALL NUCLEOLAR RIBONUCLEOPROTEIN PROTEIN MPP10"/>
    <property type="match status" value="1"/>
</dbReference>
<dbReference type="RefSeq" id="XP_038388542.1">
    <property type="nucleotide sequence ID" value="XM_038532614.1"/>
</dbReference>
<organism evidence="9 10">
    <name type="scientific">Canis lupus familiaris</name>
    <name type="common">Dog</name>
    <name type="synonym">Canis familiaris</name>
    <dbReference type="NCBI Taxonomy" id="9615"/>
    <lineage>
        <taxon>Eukaryota</taxon>
        <taxon>Metazoa</taxon>
        <taxon>Chordata</taxon>
        <taxon>Craniata</taxon>
        <taxon>Vertebrata</taxon>
        <taxon>Euteleostomi</taxon>
        <taxon>Mammalia</taxon>
        <taxon>Eutheria</taxon>
        <taxon>Laurasiatheria</taxon>
        <taxon>Carnivora</taxon>
        <taxon>Caniformia</taxon>
        <taxon>Canidae</taxon>
        <taxon>Canis</taxon>
    </lineage>
</organism>
<evidence type="ECO:0000256" key="8">
    <source>
        <dbReference type="SAM" id="MobiDB-lite"/>
    </source>
</evidence>
<feature type="region of interest" description="Disordered" evidence="8">
    <location>
        <begin position="655"/>
        <end position="676"/>
    </location>
</feature>
<reference evidence="9" key="2">
    <citation type="submission" date="2025-08" db="UniProtKB">
        <authorList>
            <consortium name="Ensembl"/>
        </authorList>
    </citation>
    <scope>IDENTIFICATION</scope>
</reference>
<evidence type="ECO:0000256" key="1">
    <source>
        <dbReference type="ARBA" id="ARBA00004604"/>
    </source>
</evidence>
<feature type="compositionally biased region" description="Basic and acidic residues" evidence="8">
    <location>
        <begin position="667"/>
        <end position="676"/>
    </location>
</feature>
<dbReference type="InterPro" id="IPR012173">
    <property type="entry name" value="Mpp10"/>
</dbReference>
<dbReference type="KEGG" id="cfa:612775"/>
<dbReference type="AlphaFoldDB" id="A0A8P0NCD8"/>
<name>A0A8P0NCD8_CANLF</name>
<comment type="function">
    <text evidence="7">Component of the 60-80S U3 small nucleolar ribonucleoprotein (U3 snoRNP). Required for the early cleavages during pre-18S ribosomal RNA processing.</text>
</comment>
<dbReference type="PANTHER" id="PTHR17039:SF0">
    <property type="entry name" value="U3 SMALL NUCLEOLAR RIBONUCLEOPROTEIN PROTEIN MPP10"/>
    <property type="match status" value="1"/>
</dbReference>
<feature type="compositionally biased region" description="Basic and acidic residues" evidence="8">
    <location>
        <begin position="315"/>
        <end position="324"/>
    </location>
</feature>
<evidence type="ECO:0000256" key="7">
    <source>
        <dbReference type="PIRNR" id="PIRNR017300"/>
    </source>
</evidence>
<gene>
    <name evidence="9" type="primary">MPHOSPH10</name>
</gene>
<dbReference type="Ensembl" id="ENSCAFT00000016467.4">
    <property type="protein sequence ID" value="ENSCAFP00000015234.4"/>
    <property type="gene ID" value="ENSCAFG00000010357.5"/>
</dbReference>
<comment type="similarity">
    <text evidence="6 7">Belongs to the MPP10 family.</text>
</comment>